<sequence>MAQRNEAPITARAEHLNSLLLLQYSMRTKTTDSNFNAILSAAEDAVIEAHYGTDGNACIKAFFDFDKPLAAGSDRKIKEKLNQARKEDVYPVSEYPVSEAAIRDSHALLCGRDMRKLDGDCGSRAIYLRVSDGKSPTFDRTKGELRHTIWSIRTVVKAMDKGMANLAETVDRMDNGIDEVRVISDAEIQMAEFEVELDFVTVDVKDMRDGLRAIADIIDPSEYPEVAKLLRGFQNYVDKILQVIE</sequence>
<evidence type="ECO:0000313" key="1">
    <source>
        <dbReference type="EMBL" id="KAK3683675.1"/>
    </source>
</evidence>
<evidence type="ECO:0000313" key="2">
    <source>
        <dbReference type="Proteomes" id="UP001270362"/>
    </source>
</evidence>
<dbReference type="AlphaFoldDB" id="A0AAE0X2Z0"/>
<protein>
    <submittedName>
        <fullName evidence="1">Uncharacterized protein</fullName>
    </submittedName>
</protein>
<name>A0AAE0X2Z0_9PEZI</name>
<dbReference type="EMBL" id="JAULSO010000004">
    <property type="protein sequence ID" value="KAK3683675.1"/>
    <property type="molecule type" value="Genomic_DNA"/>
</dbReference>
<accession>A0AAE0X2Z0</accession>
<comment type="caution">
    <text evidence="1">The sequence shown here is derived from an EMBL/GenBank/DDBJ whole genome shotgun (WGS) entry which is preliminary data.</text>
</comment>
<keyword evidence="2" id="KW-1185">Reference proteome</keyword>
<proteinExistence type="predicted"/>
<reference evidence="1" key="1">
    <citation type="journal article" date="2023" name="Mol. Phylogenet. Evol.">
        <title>Genome-scale phylogeny and comparative genomics of the fungal order Sordariales.</title>
        <authorList>
            <person name="Hensen N."/>
            <person name="Bonometti L."/>
            <person name="Westerberg I."/>
            <person name="Brannstrom I.O."/>
            <person name="Guillou S."/>
            <person name="Cros-Aarteil S."/>
            <person name="Calhoun S."/>
            <person name="Haridas S."/>
            <person name="Kuo A."/>
            <person name="Mondo S."/>
            <person name="Pangilinan J."/>
            <person name="Riley R."/>
            <person name="LaButti K."/>
            <person name="Andreopoulos B."/>
            <person name="Lipzen A."/>
            <person name="Chen C."/>
            <person name="Yan M."/>
            <person name="Daum C."/>
            <person name="Ng V."/>
            <person name="Clum A."/>
            <person name="Steindorff A."/>
            <person name="Ohm R.A."/>
            <person name="Martin F."/>
            <person name="Silar P."/>
            <person name="Natvig D.O."/>
            <person name="Lalanne C."/>
            <person name="Gautier V."/>
            <person name="Ament-Velasquez S.L."/>
            <person name="Kruys A."/>
            <person name="Hutchinson M.I."/>
            <person name="Powell A.J."/>
            <person name="Barry K."/>
            <person name="Miller A.N."/>
            <person name="Grigoriev I.V."/>
            <person name="Debuchy R."/>
            <person name="Gladieux P."/>
            <person name="Hiltunen Thoren M."/>
            <person name="Johannesson H."/>
        </authorList>
    </citation>
    <scope>NUCLEOTIDE SEQUENCE</scope>
    <source>
        <strain evidence="1">CBS 314.62</strain>
    </source>
</reference>
<reference evidence="1" key="2">
    <citation type="submission" date="2023-06" db="EMBL/GenBank/DDBJ databases">
        <authorList>
            <consortium name="Lawrence Berkeley National Laboratory"/>
            <person name="Haridas S."/>
            <person name="Hensen N."/>
            <person name="Bonometti L."/>
            <person name="Westerberg I."/>
            <person name="Brannstrom I.O."/>
            <person name="Guillou S."/>
            <person name="Cros-Aarteil S."/>
            <person name="Calhoun S."/>
            <person name="Kuo A."/>
            <person name="Mondo S."/>
            <person name="Pangilinan J."/>
            <person name="Riley R."/>
            <person name="Labutti K."/>
            <person name="Andreopoulos B."/>
            <person name="Lipzen A."/>
            <person name="Chen C."/>
            <person name="Yanf M."/>
            <person name="Daum C."/>
            <person name="Ng V."/>
            <person name="Clum A."/>
            <person name="Steindorff A."/>
            <person name="Ohm R."/>
            <person name="Martin F."/>
            <person name="Silar P."/>
            <person name="Natvig D."/>
            <person name="Lalanne C."/>
            <person name="Gautier V."/>
            <person name="Ament-Velasquez S.L."/>
            <person name="Kruys A."/>
            <person name="Hutchinson M.I."/>
            <person name="Powell A.J."/>
            <person name="Barry K."/>
            <person name="Miller A.N."/>
            <person name="Grigoriev I.V."/>
            <person name="Debuchy R."/>
            <person name="Gladieux P."/>
            <person name="Thoren M.H."/>
            <person name="Johannesson H."/>
        </authorList>
    </citation>
    <scope>NUCLEOTIDE SEQUENCE</scope>
    <source>
        <strain evidence="1">CBS 314.62</strain>
    </source>
</reference>
<dbReference type="Proteomes" id="UP001270362">
    <property type="component" value="Unassembled WGS sequence"/>
</dbReference>
<organism evidence="1 2">
    <name type="scientific">Podospora appendiculata</name>
    <dbReference type="NCBI Taxonomy" id="314037"/>
    <lineage>
        <taxon>Eukaryota</taxon>
        <taxon>Fungi</taxon>
        <taxon>Dikarya</taxon>
        <taxon>Ascomycota</taxon>
        <taxon>Pezizomycotina</taxon>
        <taxon>Sordariomycetes</taxon>
        <taxon>Sordariomycetidae</taxon>
        <taxon>Sordariales</taxon>
        <taxon>Podosporaceae</taxon>
        <taxon>Podospora</taxon>
    </lineage>
</organism>
<gene>
    <name evidence="1" type="ORF">B0T22DRAFT_483500</name>
</gene>